<gene>
    <name evidence="1" type="ORF">Q8791_00940</name>
</gene>
<proteinExistence type="predicted"/>
<comment type="caution">
    <text evidence="1">The sequence shown here is derived from an EMBL/GenBank/DDBJ whole genome shotgun (WGS) entry which is preliminary data.</text>
</comment>
<name>A0ABU7K0L7_9ACTN</name>
<protein>
    <submittedName>
        <fullName evidence="1">TIGR04141 family sporadically distributed protein</fullName>
    </submittedName>
</protein>
<keyword evidence="2" id="KW-1185">Reference proteome</keyword>
<dbReference type="EMBL" id="JAUZMY010000001">
    <property type="protein sequence ID" value="MEE2035786.1"/>
    <property type="molecule type" value="Genomic_DNA"/>
</dbReference>
<reference evidence="1 2" key="1">
    <citation type="submission" date="2023-08" db="EMBL/GenBank/DDBJ databases">
        <authorList>
            <person name="Girao M."/>
            <person name="Carvalho M.F."/>
        </authorList>
    </citation>
    <scope>NUCLEOTIDE SEQUENCE [LARGE SCALE GENOMIC DNA]</scope>
    <source>
        <strain evidence="1 2">CT-R113</strain>
    </source>
</reference>
<dbReference type="Proteomes" id="UP001356095">
    <property type="component" value="Unassembled WGS sequence"/>
</dbReference>
<evidence type="ECO:0000313" key="2">
    <source>
        <dbReference type="Proteomes" id="UP001356095"/>
    </source>
</evidence>
<accession>A0ABU7K0L7</accession>
<dbReference type="Pfam" id="PF19614">
    <property type="entry name" value="DUF6119"/>
    <property type="match status" value="1"/>
</dbReference>
<sequence>MATQKSKKQKQPPTTRKTSLYRLTDDGTADLRSLVRPRYLDRDGFQAREVEHGPVRGLLVTGTVSPGPADWCATLADLTGLAVAEENRTSFGLLLVRTERYVYAVSHGMGHLMVEPVRIDPGFGIHFAVRCLDKDGVTRVRRQVMDARGRSDENSVASGEHIRGFGIEEFGEIVSHIAGKISGVDLTFTSDGERSAHITGNDRSVKLRLGRAPEDLIRDLHAIEEVCDRPDPLPEFEFITHVLPLRGKSDLARHLDERLDAMLGSGDLGRVALAVPSECREGFDAAEIFRVKLTGRTRNLSELDADVLTFPVRERPAGERLSALRKGKIQLFSDTEAKETLSGEVSAFRWLTAEVTEDNVHYFLWQSQWYEVGAEYLKTVRQRVTELLTRSSSVTLPPWPKGKDEGFYNKETAAKQKGYVHLDKKNVHTARLNGGGWEVCDVLGPDGQLIHVKKAPSGTAPLNHLFAQAKMCVETLRYDTEARQKFVEKLDELAADHSADRSFKEPTVVLGILLKEGEPVTVDSLFSFAQISLLHTDNVLRGLGTRLEVVSIGR</sequence>
<evidence type="ECO:0000313" key="1">
    <source>
        <dbReference type="EMBL" id="MEE2035786.1"/>
    </source>
</evidence>
<organism evidence="1 2">
    <name type="scientific">Nocardiopsis codii</name>
    <dbReference type="NCBI Taxonomy" id="3065942"/>
    <lineage>
        <taxon>Bacteria</taxon>
        <taxon>Bacillati</taxon>
        <taxon>Actinomycetota</taxon>
        <taxon>Actinomycetes</taxon>
        <taxon>Streptosporangiales</taxon>
        <taxon>Nocardiopsidaceae</taxon>
        <taxon>Nocardiopsis</taxon>
    </lineage>
</organism>
<dbReference type="RefSeq" id="WP_330089612.1">
    <property type="nucleotide sequence ID" value="NZ_JAUZMY010000001.1"/>
</dbReference>
<dbReference type="NCBIfam" id="TIGR04141">
    <property type="entry name" value="TIGR04141 family sporadically distributed protein"/>
    <property type="match status" value="1"/>
</dbReference>
<dbReference type="InterPro" id="IPR026487">
    <property type="entry name" value="CHP04141"/>
</dbReference>